<dbReference type="HOGENOM" id="CLU_1200396_0_0_1"/>
<dbReference type="GO" id="GO:0003887">
    <property type="term" value="F:DNA-directed DNA polymerase activity"/>
    <property type="evidence" value="ECO:0007669"/>
    <property type="project" value="UniProtKB-EC"/>
</dbReference>
<evidence type="ECO:0000256" key="2">
    <source>
        <dbReference type="ARBA" id="ARBA00048173"/>
    </source>
</evidence>
<comment type="catalytic activity">
    <reaction evidence="2">
        <text>DNA(n) + a 2'-deoxyribonucleoside 5'-triphosphate = DNA(n+1) + diphosphate</text>
        <dbReference type="Rhea" id="RHEA:22508"/>
        <dbReference type="Rhea" id="RHEA-COMP:17339"/>
        <dbReference type="Rhea" id="RHEA-COMP:17340"/>
        <dbReference type="ChEBI" id="CHEBI:33019"/>
        <dbReference type="ChEBI" id="CHEBI:61560"/>
        <dbReference type="ChEBI" id="CHEBI:173112"/>
        <dbReference type="EC" id="2.7.7.49"/>
    </reaction>
</comment>
<accession>A0A075B3N6</accession>
<dbReference type="InterPro" id="IPR012337">
    <property type="entry name" value="RNaseH-like_sf"/>
</dbReference>
<dbReference type="SUPFAM" id="SSF53098">
    <property type="entry name" value="Ribonuclease H-like"/>
    <property type="match status" value="1"/>
</dbReference>
<dbReference type="InterPro" id="IPR036397">
    <property type="entry name" value="RNaseH_sf"/>
</dbReference>
<dbReference type="PANTHER" id="PTHR42648">
    <property type="entry name" value="TRANSPOSASE, PUTATIVE-RELATED"/>
    <property type="match status" value="1"/>
</dbReference>
<evidence type="ECO:0000256" key="1">
    <source>
        <dbReference type="ARBA" id="ARBA00022578"/>
    </source>
</evidence>
<dbReference type="OrthoDB" id="7691805at2759"/>
<comment type="catalytic activity">
    <reaction evidence="3">
        <text>DNA(n) + a 2'-deoxyribonucleoside 5'-triphosphate = DNA(n+1) + diphosphate</text>
        <dbReference type="Rhea" id="RHEA:22508"/>
        <dbReference type="Rhea" id="RHEA-COMP:17339"/>
        <dbReference type="Rhea" id="RHEA-COMP:17340"/>
        <dbReference type="ChEBI" id="CHEBI:33019"/>
        <dbReference type="ChEBI" id="CHEBI:61560"/>
        <dbReference type="ChEBI" id="CHEBI:173112"/>
        <dbReference type="EC" id="2.7.7.7"/>
    </reaction>
</comment>
<keyword evidence="6" id="KW-1185">Reference proteome</keyword>
<dbReference type="PANTHER" id="PTHR42648:SF28">
    <property type="entry name" value="TRANSPOSON-ENCODED PROTEIN WITH RIBONUCLEASE H-LIKE AND RETROVIRUS ZINC FINGER-LIKE DOMAINS"/>
    <property type="match status" value="1"/>
</dbReference>
<dbReference type="Pfam" id="PF00665">
    <property type="entry name" value="rve"/>
    <property type="match status" value="1"/>
</dbReference>
<gene>
    <name evidence="5" type="ORF">O9G_005770</name>
</gene>
<evidence type="ECO:0000256" key="3">
    <source>
        <dbReference type="ARBA" id="ARBA00049244"/>
    </source>
</evidence>
<protein>
    <submittedName>
        <fullName evidence="5">Integrase, catalytic core domain-containing protein</fullName>
    </submittedName>
</protein>
<dbReference type="InterPro" id="IPR039537">
    <property type="entry name" value="Retrotran_Ty1/copia-like"/>
</dbReference>
<dbReference type="OMA" id="MVNIWHE"/>
<dbReference type="PROSITE" id="PS50994">
    <property type="entry name" value="INTEGRASE"/>
    <property type="match status" value="1"/>
</dbReference>
<proteinExistence type="predicted"/>
<dbReference type="STRING" id="988480.A0A075B3N6"/>
<feature type="domain" description="Integrase catalytic" evidence="4">
    <location>
        <begin position="94"/>
        <end position="231"/>
    </location>
</feature>
<keyword evidence="1" id="KW-0815">Transposition</keyword>
<sequence length="231" mass="27301">MINGFKKGNGKEEHEININNIKINKAMMLVKANQRKENMVSEKMVNIWHERFGHINVERLKELSKFENVEGLTKIDKMGCDEKCKICIQGKMAHGKFPKKESRAAAILEWIHMDICGPFQDSDNEQKYFITFIDDYSRMCHVYTLKNKSDAFEVFENFQKQFTNSINIQTKKIISDNAKEIRSQRWIKLWNKHGIMRQYTVDYCPQQNGVAERKNRTMPPYLEWNTNRVLG</sequence>
<dbReference type="Pfam" id="PF13976">
    <property type="entry name" value="gag_pre-integrs"/>
    <property type="match status" value="1"/>
</dbReference>
<dbReference type="EMBL" id="KE560366">
    <property type="protein sequence ID" value="EPZ37032.1"/>
    <property type="molecule type" value="Genomic_DNA"/>
</dbReference>
<dbReference type="InterPro" id="IPR025724">
    <property type="entry name" value="GAG-pre-integrase_dom"/>
</dbReference>
<name>A0A075B3N6_ROZAC</name>
<reference evidence="5 6" key="1">
    <citation type="journal article" date="2013" name="Curr. Biol.">
        <title>Shared signatures of parasitism and phylogenomics unite Cryptomycota and microsporidia.</title>
        <authorList>
            <person name="James T.Y."/>
            <person name="Pelin A."/>
            <person name="Bonen L."/>
            <person name="Ahrendt S."/>
            <person name="Sain D."/>
            <person name="Corradi N."/>
            <person name="Stajich J.E."/>
        </authorList>
    </citation>
    <scope>NUCLEOTIDE SEQUENCE [LARGE SCALE GENOMIC DNA]</scope>
    <source>
        <strain evidence="5 6">CSF55</strain>
    </source>
</reference>
<dbReference type="AlphaFoldDB" id="A0A075B3N6"/>
<dbReference type="Gene3D" id="3.30.420.10">
    <property type="entry name" value="Ribonuclease H-like superfamily/Ribonuclease H"/>
    <property type="match status" value="1"/>
</dbReference>
<dbReference type="Proteomes" id="UP000030755">
    <property type="component" value="Unassembled WGS sequence"/>
</dbReference>
<evidence type="ECO:0000313" key="5">
    <source>
        <dbReference type="EMBL" id="EPZ37032.1"/>
    </source>
</evidence>
<dbReference type="InterPro" id="IPR001584">
    <property type="entry name" value="Integrase_cat-core"/>
</dbReference>
<organism evidence="5 6">
    <name type="scientific">Rozella allomycis (strain CSF55)</name>
    <dbReference type="NCBI Taxonomy" id="988480"/>
    <lineage>
        <taxon>Eukaryota</taxon>
        <taxon>Fungi</taxon>
        <taxon>Fungi incertae sedis</taxon>
        <taxon>Cryptomycota</taxon>
        <taxon>Cryptomycota incertae sedis</taxon>
        <taxon>Rozella</taxon>
    </lineage>
</organism>
<dbReference type="GO" id="GO:0032196">
    <property type="term" value="P:transposition"/>
    <property type="evidence" value="ECO:0007669"/>
    <property type="project" value="UniProtKB-KW"/>
</dbReference>
<dbReference type="GO" id="GO:0003964">
    <property type="term" value="F:RNA-directed DNA polymerase activity"/>
    <property type="evidence" value="ECO:0007669"/>
    <property type="project" value="UniProtKB-EC"/>
</dbReference>
<dbReference type="GO" id="GO:0005634">
    <property type="term" value="C:nucleus"/>
    <property type="evidence" value="ECO:0007669"/>
    <property type="project" value="UniProtKB-ARBA"/>
</dbReference>
<dbReference type="GO" id="GO:0015074">
    <property type="term" value="P:DNA integration"/>
    <property type="evidence" value="ECO:0007669"/>
    <property type="project" value="InterPro"/>
</dbReference>
<evidence type="ECO:0000313" key="6">
    <source>
        <dbReference type="Proteomes" id="UP000030755"/>
    </source>
</evidence>
<evidence type="ECO:0000259" key="4">
    <source>
        <dbReference type="PROSITE" id="PS50994"/>
    </source>
</evidence>
<dbReference type="GO" id="GO:0003676">
    <property type="term" value="F:nucleic acid binding"/>
    <property type="evidence" value="ECO:0007669"/>
    <property type="project" value="InterPro"/>
</dbReference>